<name>A0ABS1C354_9BACT</name>
<dbReference type="SUPFAM" id="SSF55909">
    <property type="entry name" value="Pentein"/>
    <property type="match status" value="1"/>
</dbReference>
<dbReference type="Pfam" id="PF04371">
    <property type="entry name" value="PAD_porph"/>
    <property type="match status" value="1"/>
</dbReference>
<proteinExistence type="predicted"/>
<sequence>MKDLARQFTNLSNPFLKVLKDADTNLVYFSAHLETNERYLPFWQRLEPILQSENITYKMLEGTKDIWCRDFMPLQVAMNEFIQFRYTPDYCDDSAWEHTVTKPVDLKLDPRFRIQNSDLILDGGNVVRYNGKVILTDKVLKDNPGFSKSDMIELLKELLRAEEIFIIPQQPYDMTGHADGMVRFLNDRTMLVSDYQNESISWKKKYAAALNNTKLNVIDFPTVVLDEKNEYGDYTARGCYINFAQVGNTILLPFFDLPEDQLALKELVKLYPNQKIIHVESNEIAQDGGVLNCITWNIKR</sequence>
<dbReference type="RefSeq" id="WP_200505809.1">
    <property type="nucleotide sequence ID" value="NZ_JAEHFX010000003.1"/>
</dbReference>
<dbReference type="PANTHER" id="PTHR31377:SF0">
    <property type="entry name" value="AGMATINE DEIMINASE-RELATED"/>
    <property type="match status" value="1"/>
</dbReference>
<dbReference type="EMBL" id="JAEHFX010000003">
    <property type="protein sequence ID" value="MBK0403068.1"/>
    <property type="molecule type" value="Genomic_DNA"/>
</dbReference>
<accession>A0ABS1C354</accession>
<organism evidence="2 3">
    <name type="scientific">Adhaeribacter terrigena</name>
    <dbReference type="NCBI Taxonomy" id="2793070"/>
    <lineage>
        <taxon>Bacteria</taxon>
        <taxon>Pseudomonadati</taxon>
        <taxon>Bacteroidota</taxon>
        <taxon>Cytophagia</taxon>
        <taxon>Cytophagales</taxon>
        <taxon>Hymenobacteraceae</taxon>
        <taxon>Adhaeribacter</taxon>
    </lineage>
</organism>
<evidence type="ECO:0000256" key="1">
    <source>
        <dbReference type="ARBA" id="ARBA00022801"/>
    </source>
</evidence>
<reference evidence="2 3" key="1">
    <citation type="submission" date="2020-12" db="EMBL/GenBank/DDBJ databases">
        <title>Bacterial novel species Adhaeribacter sp. BT258 isolated from soil.</title>
        <authorList>
            <person name="Jung H.-Y."/>
        </authorList>
    </citation>
    <scope>NUCLEOTIDE SEQUENCE [LARGE SCALE GENOMIC DNA]</scope>
    <source>
        <strain evidence="2 3">BT258</strain>
    </source>
</reference>
<dbReference type="InterPro" id="IPR007466">
    <property type="entry name" value="Peptidyl-Arg-deiminase_porph"/>
</dbReference>
<dbReference type="PANTHER" id="PTHR31377">
    <property type="entry name" value="AGMATINE DEIMINASE-RELATED"/>
    <property type="match status" value="1"/>
</dbReference>
<dbReference type="Proteomes" id="UP000644147">
    <property type="component" value="Unassembled WGS sequence"/>
</dbReference>
<gene>
    <name evidence="2" type="ORF">I5M27_08720</name>
</gene>
<protein>
    <submittedName>
        <fullName evidence="2">Agmatine deiminase family protein</fullName>
    </submittedName>
</protein>
<evidence type="ECO:0000313" key="2">
    <source>
        <dbReference type="EMBL" id="MBK0403068.1"/>
    </source>
</evidence>
<dbReference type="Gene3D" id="3.75.10.10">
    <property type="entry name" value="L-arginine/glycine Amidinotransferase, Chain A"/>
    <property type="match status" value="1"/>
</dbReference>
<keyword evidence="3" id="KW-1185">Reference proteome</keyword>
<keyword evidence="1" id="KW-0378">Hydrolase</keyword>
<comment type="caution">
    <text evidence="2">The sequence shown here is derived from an EMBL/GenBank/DDBJ whole genome shotgun (WGS) entry which is preliminary data.</text>
</comment>
<evidence type="ECO:0000313" key="3">
    <source>
        <dbReference type="Proteomes" id="UP000644147"/>
    </source>
</evidence>